<dbReference type="InterPro" id="IPR036249">
    <property type="entry name" value="Thioredoxin-like_sf"/>
</dbReference>
<comment type="caution">
    <text evidence="8">The sequence shown here is derived from an EMBL/GenBank/DDBJ whole genome shotgun (WGS) entry which is preliminary data.</text>
</comment>
<dbReference type="SUPFAM" id="SSF52833">
    <property type="entry name" value="Thioredoxin-like"/>
    <property type="match status" value="1"/>
</dbReference>
<dbReference type="eggNOG" id="COG3118">
    <property type="taxonomic scope" value="Bacteria"/>
</dbReference>
<dbReference type="OrthoDB" id="9790390at2"/>
<dbReference type="Pfam" id="PF14561">
    <property type="entry name" value="TPR_20"/>
    <property type="match status" value="1"/>
</dbReference>
<protein>
    <recommendedName>
        <fullName evidence="6">Thioredoxin</fullName>
    </recommendedName>
</protein>
<dbReference type="GO" id="GO:0015035">
    <property type="term" value="F:protein-disulfide reductase activity"/>
    <property type="evidence" value="ECO:0007669"/>
    <property type="project" value="UniProtKB-UniRule"/>
</dbReference>
<dbReference type="Pfam" id="PF14559">
    <property type="entry name" value="TPR_19"/>
    <property type="match status" value="1"/>
</dbReference>
<dbReference type="Gene3D" id="3.40.30.10">
    <property type="entry name" value="Glutaredoxin"/>
    <property type="match status" value="1"/>
</dbReference>
<evidence type="ECO:0000259" key="7">
    <source>
        <dbReference type="PROSITE" id="PS51352"/>
    </source>
</evidence>
<evidence type="ECO:0000256" key="3">
    <source>
        <dbReference type="ARBA" id="ARBA00022982"/>
    </source>
</evidence>
<dbReference type="Proteomes" id="UP000054363">
    <property type="component" value="Unassembled WGS sequence"/>
</dbReference>
<dbReference type="EMBL" id="JPER01000006">
    <property type="protein sequence ID" value="KFZ30207.1"/>
    <property type="molecule type" value="Genomic_DNA"/>
</dbReference>
<dbReference type="GO" id="GO:0005737">
    <property type="term" value="C:cytoplasm"/>
    <property type="evidence" value="ECO:0007669"/>
    <property type="project" value="TreeGrafter"/>
</dbReference>
<dbReference type="PRINTS" id="PR00421">
    <property type="entry name" value="THIOREDOXIN"/>
</dbReference>
<dbReference type="Pfam" id="PF00085">
    <property type="entry name" value="Thioredoxin"/>
    <property type="match status" value="1"/>
</dbReference>
<accession>A0A094ISS7</accession>
<keyword evidence="2" id="KW-0813">Transport</keyword>
<dbReference type="PROSITE" id="PS51354">
    <property type="entry name" value="GLUTAREDOXIN_2"/>
    <property type="match status" value="1"/>
</dbReference>
<keyword evidence="5" id="KW-0676">Redox-active center</keyword>
<dbReference type="STRING" id="435908.IDSA_10630"/>
<dbReference type="InterPro" id="IPR005746">
    <property type="entry name" value="Thioredoxin"/>
</dbReference>
<evidence type="ECO:0000256" key="6">
    <source>
        <dbReference type="NCBIfam" id="TIGR01068"/>
    </source>
</evidence>
<dbReference type="Gene3D" id="1.25.40.10">
    <property type="entry name" value="Tetratricopeptide repeat domain"/>
    <property type="match status" value="2"/>
</dbReference>
<dbReference type="InterPro" id="IPR013766">
    <property type="entry name" value="Thioredoxin_domain"/>
</dbReference>
<proteinExistence type="inferred from homology"/>
<evidence type="ECO:0000256" key="2">
    <source>
        <dbReference type="ARBA" id="ARBA00022448"/>
    </source>
</evidence>
<evidence type="ECO:0000256" key="4">
    <source>
        <dbReference type="ARBA" id="ARBA00023157"/>
    </source>
</evidence>
<evidence type="ECO:0000256" key="1">
    <source>
        <dbReference type="ARBA" id="ARBA00008987"/>
    </source>
</evidence>
<dbReference type="PANTHER" id="PTHR45663">
    <property type="entry name" value="GEO12009P1"/>
    <property type="match status" value="1"/>
</dbReference>
<feature type="domain" description="Thioredoxin" evidence="7">
    <location>
        <begin position="5"/>
        <end position="112"/>
    </location>
</feature>
<keyword evidence="4" id="KW-1015">Disulfide bond</keyword>
<keyword evidence="9" id="KW-1185">Reference proteome</keyword>
<dbReference type="FunFam" id="3.40.30.10:FF:000001">
    <property type="entry name" value="Thioredoxin"/>
    <property type="match status" value="1"/>
</dbReference>
<dbReference type="PROSITE" id="PS00194">
    <property type="entry name" value="THIOREDOXIN_1"/>
    <property type="match status" value="1"/>
</dbReference>
<dbReference type="RefSeq" id="WP_034776813.1">
    <property type="nucleotide sequence ID" value="NZ_JPER01000006.1"/>
</dbReference>
<dbReference type="InterPro" id="IPR011990">
    <property type="entry name" value="TPR-like_helical_dom_sf"/>
</dbReference>
<dbReference type="NCBIfam" id="TIGR01068">
    <property type="entry name" value="thioredoxin"/>
    <property type="match status" value="1"/>
</dbReference>
<dbReference type="PANTHER" id="PTHR45663:SF11">
    <property type="entry name" value="GEO12009P1"/>
    <property type="match status" value="1"/>
</dbReference>
<keyword evidence="3" id="KW-0249">Electron transport</keyword>
<evidence type="ECO:0000256" key="5">
    <source>
        <dbReference type="ARBA" id="ARBA00023284"/>
    </source>
</evidence>
<dbReference type="CDD" id="cd02956">
    <property type="entry name" value="ybbN"/>
    <property type="match status" value="1"/>
</dbReference>
<gene>
    <name evidence="8" type="ORF">IDSA_10630</name>
</gene>
<name>A0A094ISS7_9GAMM</name>
<dbReference type="SUPFAM" id="SSF48452">
    <property type="entry name" value="TPR-like"/>
    <property type="match status" value="1"/>
</dbReference>
<evidence type="ECO:0000313" key="8">
    <source>
        <dbReference type="EMBL" id="KFZ30207.1"/>
    </source>
</evidence>
<sequence length="283" mass="31743">MQTNNIINVTIENFEQVILQGSQDKLVLVDFWADWCEPCKQLMPVLEKLARDYADRVVLAKIDCDAQQQLAAQFGVRSLPTVAFFKDGQPVDGFAGVEPEASIRERIEQHIPGPADDLLKEAQRLLEQEAYQDAYTAAKQAYDINPTDAAVRLTLADAACSVGRLEQGKELLNSIGMADQDSYYQHVLSKLNLAEQAADSPELRALVAAVEEAPEDLEKRLELAAKLYQAQRTEEALEHVFFVLRRELSFGDARKQALDMLNGLPKGDPLAARYRRILYSMLY</sequence>
<reference evidence="8 9" key="1">
    <citation type="submission" date="2014-06" db="EMBL/GenBank/DDBJ databases">
        <title>The draft genome sequence of Idiomarina salinarum ISL-52.</title>
        <authorList>
            <person name="Du J."/>
            <person name="Shao Z."/>
        </authorList>
    </citation>
    <scope>NUCLEOTIDE SEQUENCE [LARGE SCALE GENOMIC DNA]</scope>
    <source>
        <strain evidence="8 9">ISL-52</strain>
    </source>
</reference>
<dbReference type="PROSITE" id="PS51352">
    <property type="entry name" value="THIOREDOXIN_2"/>
    <property type="match status" value="1"/>
</dbReference>
<dbReference type="AlphaFoldDB" id="A0A094ISS7"/>
<dbReference type="InterPro" id="IPR017937">
    <property type="entry name" value="Thioredoxin_CS"/>
</dbReference>
<comment type="similarity">
    <text evidence="1">Belongs to the thioredoxin family.</text>
</comment>
<organism evidence="8 9">
    <name type="scientific">Pseudidiomarina salinarum</name>
    <dbReference type="NCBI Taxonomy" id="435908"/>
    <lineage>
        <taxon>Bacteria</taxon>
        <taxon>Pseudomonadati</taxon>
        <taxon>Pseudomonadota</taxon>
        <taxon>Gammaproteobacteria</taxon>
        <taxon>Alteromonadales</taxon>
        <taxon>Idiomarinaceae</taxon>
        <taxon>Pseudidiomarina</taxon>
    </lineage>
</organism>
<dbReference type="GO" id="GO:0006950">
    <property type="term" value="P:response to stress"/>
    <property type="evidence" value="ECO:0007669"/>
    <property type="project" value="UniProtKB-ARBA"/>
</dbReference>
<evidence type="ECO:0000313" key="9">
    <source>
        <dbReference type="Proteomes" id="UP000054363"/>
    </source>
</evidence>